<dbReference type="AlphaFoldDB" id="A0A672JDC1"/>
<evidence type="ECO:0000256" key="2">
    <source>
        <dbReference type="PROSITE-ProRule" id="PRU00192"/>
    </source>
</evidence>
<reference evidence="6" key="3">
    <citation type="submission" date="2025-09" db="UniProtKB">
        <authorList>
            <consortium name="Ensembl"/>
        </authorList>
    </citation>
    <scope>IDENTIFICATION</scope>
</reference>
<feature type="region of interest" description="Disordered" evidence="3">
    <location>
        <begin position="169"/>
        <end position="188"/>
    </location>
</feature>
<feature type="domain" description="SH3" evidence="5">
    <location>
        <begin position="249"/>
        <end position="306"/>
    </location>
</feature>
<evidence type="ECO:0000259" key="5">
    <source>
        <dbReference type="PROSITE" id="PS50002"/>
    </source>
</evidence>
<dbReference type="SUPFAM" id="SSF50044">
    <property type="entry name" value="SH3-domain"/>
    <property type="match status" value="3"/>
</dbReference>
<protein>
    <recommendedName>
        <fullName evidence="5">SH3 domain-containing protein</fullName>
    </recommendedName>
</protein>
<dbReference type="OMA" id="WDEALFD"/>
<dbReference type="PROSITE" id="PS50002">
    <property type="entry name" value="SH3"/>
    <property type="match status" value="3"/>
</dbReference>
<dbReference type="Ensembl" id="ENSSFAT00005052698.1">
    <property type="protein sequence ID" value="ENSSFAP00005051055.1"/>
    <property type="gene ID" value="ENSSFAG00005024584.1"/>
</dbReference>
<evidence type="ECO:0000256" key="4">
    <source>
        <dbReference type="SAM" id="SignalP"/>
    </source>
</evidence>
<name>A0A672JDC1_SALFA</name>
<dbReference type="InterPro" id="IPR050384">
    <property type="entry name" value="Endophilin_SH3RF"/>
</dbReference>
<proteinExistence type="predicted"/>
<dbReference type="Pfam" id="PF00018">
    <property type="entry name" value="SH3_1"/>
    <property type="match status" value="3"/>
</dbReference>
<accession>A0A672JDC1</accession>
<dbReference type="PANTHER" id="PTHR14167">
    <property type="entry name" value="SH3 DOMAIN-CONTAINING"/>
    <property type="match status" value="1"/>
</dbReference>
<dbReference type="Gene3D" id="2.30.30.40">
    <property type="entry name" value="SH3 Domains"/>
    <property type="match status" value="3"/>
</dbReference>
<evidence type="ECO:0000313" key="7">
    <source>
        <dbReference type="Proteomes" id="UP000472267"/>
    </source>
</evidence>
<dbReference type="InterPro" id="IPR036028">
    <property type="entry name" value="SH3-like_dom_sf"/>
</dbReference>
<evidence type="ECO:0000256" key="3">
    <source>
        <dbReference type="SAM" id="MobiDB-lite"/>
    </source>
</evidence>
<reference evidence="6" key="1">
    <citation type="submission" date="2019-06" db="EMBL/GenBank/DDBJ databases">
        <authorList>
            <consortium name="Wellcome Sanger Institute Data Sharing"/>
        </authorList>
    </citation>
    <scope>NUCLEOTIDE SEQUENCE [LARGE SCALE GENOMIC DNA]</scope>
</reference>
<dbReference type="InterPro" id="IPR001452">
    <property type="entry name" value="SH3_domain"/>
</dbReference>
<keyword evidence="1 2" id="KW-0728">SH3 domain</keyword>
<dbReference type="SMART" id="SM00326">
    <property type="entry name" value="SH3"/>
    <property type="match status" value="3"/>
</dbReference>
<feature type="chain" id="PRO_5025638500" description="SH3 domain-containing protein" evidence="4">
    <location>
        <begin position="22"/>
        <end position="306"/>
    </location>
</feature>
<sequence length="306" mass="33489">MFVPVSLRMSCSLSLLSDTAAATSSKYLRGAVWMLEECVGSLSCQVTPGSDVVPAAEEEEEEEEWDEALFDFPGQTAEDLSFQKGALIRVTEHIDAEWRRGRVDGKEGLYPAAFTQPSLRPPPAGGGSLRSYPPRFRFPLQVGDIVTQVESVDEQWIVGVPAMLPSVQTVTPGSDVAPAAEEEEEEEEEWDEALFDFPGQTAEDLSFQKGALIWVTEHIDAEWRRGRVDGKEGLYPAAFTQPSLRPPPASGGSARAVFDFTAENQDELTLKVGDIVTQVESVDEQWIVGVVAGKRGIVPKNYISLL</sequence>
<keyword evidence="4" id="KW-0732">Signal</keyword>
<feature type="signal peptide" evidence="4">
    <location>
        <begin position="1"/>
        <end position="21"/>
    </location>
</feature>
<reference evidence="6" key="2">
    <citation type="submission" date="2025-08" db="UniProtKB">
        <authorList>
            <consortium name="Ensembl"/>
        </authorList>
    </citation>
    <scope>IDENTIFICATION</scope>
</reference>
<feature type="domain" description="SH3" evidence="5">
    <location>
        <begin position="61"/>
        <end position="120"/>
    </location>
</feature>
<dbReference type="InParanoid" id="A0A672JDC1"/>
<feature type="domain" description="SH3" evidence="5">
    <location>
        <begin position="186"/>
        <end position="245"/>
    </location>
</feature>
<evidence type="ECO:0000256" key="1">
    <source>
        <dbReference type="ARBA" id="ARBA00022443"/>
    </source>
</evidence>
<dbReference type="PRINTS" id="PR00499">
    <property type="entry name" value="P67PHOX"/>
</dbReference>
<dbReference type="Proteomes" id="UP000472267">
    <property type="component" value="Chromosome 3"/>
</dbReference>
<keyword evidence="7" id="KW-1185">Reference proteome</keyword>
<evidence type="ECO:0000313" key="6">
    <source>
        <dbReference type="Ensembl" id="ENSSFAP00005051055.1"/>
    </source>
</evidence>
<organism evidence="6 7">
    <name type="scientific">Salarias fasciatus</name>
    <name type="common">Jewelled blenny</name>
    <name type="synonym">Blennius fasciatus</name>
    <dbReference type="NCBI Taxonomy" id="181472"/>
    <lineage>
        <taxon>Eukaryota</taxon>
        <taxon>Metazoa</taxon>
        <taxon>Chordata</taxon>
        <taxon>Craniata</taxon>
        <taxon>Vertebrata</taxon>
        <taxon>Euteleostomi</taxon>
        <taxon>Actinopterygii</taxon>
        <taxon>Neopterygii</taxon>
        <taxon>Teleostei</taxon>
        <taxon>Neoteleostei</taxon>
        <taxon>Acanthomorphata</taxon>
        <taxon>Ovalentaria</taxon>
        <taxon>Blenniimorphae</taxon>
        <taxon>Blenniiformes</taxon>
        <taxon>Blennioidei</taxon>
        <taxon>Blenniidae</taxon>
        <taxon>Salariinae</taxon>
        <taxon>Salarias</taxon>
    </lineage>
</organism>
<dbReference type="PANTHER" id="PTHR14167:SF48">
    <property type="entry name" value="SH3 DOMAIN-CONTAINING PROTEIN 19"/>
    <property type="match status" value="1"/>
</dbReference>
<dbReference type="PRINTS" id="PR00452">
    <property type="entry name" value="SH3DOMAIN"/>
</dbReference>